<dbReference type="Proteomes" id="UP001153678">
    <property type="component" value="Unassembled WGS sequence"/>
</dbReference>
<name>A0A9W4T3X9_9GLOM</name>
<feature type="transmembrane region" description="Helical" evidence="1">
    <location>
        <begin position="24"/>
        <end position="45"/>
    </location>
</feature>
<evidence type="ECO:0000313" key="3">
    <source>
        <dbReference type="Proteomes" id="UP001153678"/>
    </source>
</evidence>
<reference evidence="2" key="1">
    <citation type="submission" date="2022-08" db="EMBL/GenBank/DDBJ databases">
        <authorList>
            <person name="Kallberg Y."/>
            <person name="Tangrot J."/>
            <person name="Rosling A."/>
        </authorList>
    </citation>
    <scope>NUCLEOTIDE SEQUENCE</scope>
    <source>
        <strain evidence="2">Wild A</strain>
    </source>
</reference>
<organism evidence="2 3">
    <name type="scientific">Funneliformis geosporum</name>
    <dbReference type="NCBI Taxonomy" id="1117311"/>
    <lineage>
        <taxon>Eukaryota</taxon>
        <taxon>Fungi</taxon>
        <taxon>Fungi incertae sedis</taxon>
        <taxon>Mucoromycota</taxon>
        <taxon>Glomeromycotina</taxon>
        <taxon>Glomeromycetes</taxon>
        <taxon>Glomerales</taxon>
        <taxon>Glomeraceae</taxon>
        <taxon>Funneliformis</taxon>
    </lineage>
</organism>
<comment type="caution">
    <text evidence="2">The sequence shown here is derived from an EMBL/GenBank/DDBJ whole genome shotgun (WGS) entry which is preliminary data.</text>
</comment>
<keyword evidence="1" id="KW-0472">Membrane</keyword>
<keyword evidence="1" id="KW-0812">Transmembrane</keyword>
<proteinExistence type="predicted"/>
<feature type="non-terminal residue" evidence="2">
    <location>
        <position position="50"/>
    </location>
</feature>
<dbReference type="OrthoDB" id="10447207at2759"/>
<evidence type="ECO:0000313" key="2">
    <source>
        <dbReference type="EMBL" id="CAI2191760.1"/>
    </source>
</evidence>
<keyword evidence="3" id="KW-1185">Reference proteome</keyword>
<evidence type="ECO:0000256" key="1">
    <source>
        <dbReference type="SAM" id="Phobius"/>
    </source>
</evidence>
<accession>A0A9W4T3X9</accession>
<feature type="non-terminal residue" evidence="2">
    <location>
        <position position="1"/>
    </location>
</feature>
<dbReference type="EMBL" id="CAMKVN010007704">
    <property type="protein sequence ID" value="CAI2191760.1"/>
    <property type="molecule type" value="Genomic_DNA"/>
</dbReference>
<sequence>MNSSFDGWDSSSNKDALRQCDVSASWTLCLQLSQAGLFVYSFFLIKLAQA</sequence>
<gene>
    <name evidence="2" type="ORF">FWILDA_LOCUS15233</name>
</gene>
<keyword evidence="1" id="KW-1133">Transmembrane helix</keyword>
<protein>
    <submittedName>
        <fullName evidence="2">13148_t:CDS:1</fullName>
    </submittedName>
</protein>
<dbReference type="AlphaFoldDB" id="A0A9W4T3X9"/>